<accession>A0A0E2D3Y7</accession>
<comment type="caution">
    <text evidence="2">The sequence shown here is derived from an EMBL/GenBank/DDBJ whole genome shotgun (WGS) entry which is preliminary data.</text>
</comment>
<reference evidence="2 3" key="1">
    <citation type="submission" date="2012-10" db="EMBL/GenBank/DDBJ databases">
        <authorList>
            <person name="Harkins D.M."/>
            <person name="Durkin A.S."/>
            <person name="Brinkac L.M."/>
            <person name="Haft D.H."/>
            <person name="Selengut J.D."/>
            <person name="Sanka R."/>
            <person name="DePew J."/>
            <person name="Purushe J."/>
            <person name="Chanthongthip A."/>
            <person name="Lattana O."/>
            <person name="Phetsouvanh R."/>
            <person name="Newton P.N."/>
            <person name="Vinetz J.M."/>
            <person name="Sutton G.G."/>
            <person name="Nierman W.C."/>
            <person name="Fouts D.E."/>
        </authorList>
    </citation>
    <scope>NUCLEOTIDE SEQUENCE [LARGE SCALE GENOMIC DNA]</scope>
    <source>
        <strain evidence="2 3">UI 12758</strain>
    </source>
</reference>
<name>A0A0E2D3Y7_LEPIR</name>
<feature type="transmembrane region" description="Helical" evidence="1">
    <location>
        <begin position="21"/>
        <end position="40"/>
    </location>
</feature>
<protein>
    <submittedName>
        <fullName evidence="2">Uncharacterized protein</fullName>
    </submittedName>
</protein>
<organism evidence="2 3">
    <name type="scientific">Leptospira interrogans str. UI 12758</name>
    <dbReference type="NCBI Taxonomy" id="1049938"/>
    <lineage>
        <taxon>Bacteria</taxon>
        <taxon>Pseudomonadati</taxon>
        <taxon>Spirochaetota</taxon>
        <taxon>Spirochaetia</taxon>
        <taxon>Leptospirales</taxon>
        <taxon>Leptospiraceae</taxon>
        <taxon>Leptospira</taxon>
    </lineage>
</organism>
<dbReference type="RefSeq" id="WP_000670472.1">
    <property type="nucleotide sequence ID" value="NZ_AHNR02000045.1"/>
</dbReference>
<evidence type="ECO:0000313" key="3">
    <source>
        <dbReference type="Proteomes" id="UP000001340"/>
    </source>
</evidence>
<keyword evidence="1" id="KW-1133">Transmembrane helix</keyword>
<gene>
    <name evidence="2" type="ORF">LEP1GSC105_2860</name>
</gene>
<evidence type="ECO:0000256" key="1">
    <source>
        <dbReference type="SAM" id="Phobius"/>
    </source>
</evidence>
<sequence length="108" mass="12516">MKFLLKDDRTGKSSDTTLRTWIVFFLVVSYLIVLSILSVFSPDSLRPLQMDIIQWLIVFYGAVGSLYLGKRINENLNSKKRILGEFLDRFQDPKRSDATVQDVESRQL</sequence>
<keyword evidence="1" id="KW-0812">Transmembrane</keyword>
<evidence type="ECO:0000313" key="2">
    <source>
        <dbReference type="EMBL" id="EKR54299.1"/>
    </source>
</evidence>
<keyword evidence="1" id="KW-0472">Membrane</keyword>
<dbReference type="AlphaFoldDB" id="A0A0E2D3Y7"/>
<dbReference type="Proteomes" id="UP000001340">
    <property type="component" value="Unassembled WGS sequence"/>
</dbReference>
<dbReference type="EMBL" id="AHNR02000045">
    <property type="protein sequence ID" value="EKR54299.1"/>
    <property type="molecule type" value="Genomic_DNA"/>
</dbReference>
<feature type="transmembrane region" description="Helical" evidence="1">
    <location>
        <begin position="52"/>
        <end position="69"/>
    </location>
</feature>
<dbReference type="GeneID" id="61143528"/>
<proteinExistence type="predicted"/>